<accession>A0A6A6BIJ8</accession>
<dbReference type="Proteomes" id="UP000799438">
    <property type="component" value="Unassembled WGS sequence"/>
</dbReference>
<reference evidence="3" key="1">
    <citation type="journal article" date="2020" name="Stud. Mycol.">
        <title>101 Dothideomycetes genomes: a test case for predicting lifestyles and emergence of pathogens.</title>
        <authorList>
            <person name="Haridas S."/>
            <person name="Albert R."/>
            <person name="Binder M."/>
            <person name="Bloem J."/>
            <person name="Labutti K."/>
            <person name="Salamov A."/>
            <person name="Andreopoulos B."/>
            <person name="Baker S."/>
            <person name="Barry K."/>
            <person name="Bills G."/>
            <person name="Bluhm B."/>
            <person name="Cannon C."/>
            <person name="Castanera R."/>
            <person name="Culley D."/>
            <person name="Daum C."/>
            <person name="Ezra D."/>
            <person name="Gonzalez J."/>
            <person name="Henrissat B."/>
            <person name="Kuo A."/>
            <person name="Liang C."/>
            <person name="Lipzen A."/>
            <person name="Lutzoni F."/>
            <person name="Magnuson J."/>
            <person name="Mondo S."/>
            <person name="Nolan M."/>
            <person name="Ohm R."/>
            <person name="Pangilinan J."/>
            <person name="Park H.-J."/>
            <person name="Ramirez L."/>
            <person name="Alfaro M."/>
            <person name="Sun H."/>
            <person name="Tritt A."/>
            <person name="Yoshinaga Y."/>
            <person name="Zwiers L.-H."/>
            <person name="Turgeon B."/>
            <person name="Goodwin S."/>
            <person name="Spatafora J."/>
            <person name="Crous P."/>
            <person name="Grigoriev I."/>
        </authorList>
    </citation>
    <scope>NUCLEOTIDE SEQUENCE</scope>
    <source>
        <strain evidence="3">CBS 121167</strain>
    </source>
</reference>
<dbReference type="EMBL" id="ML995482">
    <property type="protein sequence ID" value="KAF2143145.1"/>
    <property type="molecule type" value="Genomic_DNA"/>
</dbReference>
<proteinExistence type="predicted"/>
<evidence type="ECO:0000256" key="1">
    <source>
        <dbReference type="SAM" id="Coils"/>
    </source>
</evidence>
<dbReference type="RefSeq" id="XP_033398857.1">
    <property type="nucleotide sequence ID" value="XM_033545484.1"/>
</dbReference>
<evidence type="ECO:0000313" key="4">
    <source>
        <dbReference type="Proteomes" id="UP000799438"/>
    </source>
</evidence>
<keyword evidence="1" id="KW-0175">Coiled coil</keyword>
<organism evidence="3 4">
    <name type="scientific">Aplosporella prunicola CBS 121167</name>
    <dbReference type="NCBI Taxonomy" id="1176127"/>
    <lineage>
        <taxon>Eukaryota</taxon>
        <taxon>Fungi</taxon>
        <taxon>Dikarya</taxon>
        <taxon>Ascomycota</taxon>
        <taxon>Pezizomycotina</taxon>
        <taxon>Dothideomycetes</taxon>
        <taxon>Dothideomycetes incertae sedis</taxon>
        <taxon>Botryosphaeriales</taxon>
        <taxon>Aplosporellaceae</taxon>
        <taxon>Aplosporella</taxon>
    </lineage>
</organism>
<feature type="coiled-coil region" evidence="1">
    <location>
        <begin position="73"/>
        <end position="104"/>
    </location>
</feature>
<protein>
    <submittedName>
        <fullName evidence="3">Uncharacterized protein</fullName>
    </submittedName>
</protein>
<sequence>MAPTPQSPPNFEAMASFYSQVVEHFNGLAAQQSRLKEHRPDQEDRSELTTLLVEICDKIDGLNKRMDMTVTRMNKMERVMRDIHQDIKNSRNNLRKDITDIKEDLCDQMSSESKALSGNMDKGFVKLREDTQAVHAEVMDQHTMLNSFPVHPSVAPTMNNREAQKNSDNVGSSMIFGGSPTKRENNSTFGAEDMKKSSPFGGLGCSNGNAFGTFGRRLSK</sequence>
<evidence type="ECO:0000313" key="3">
    <source>
        <dbReference type="EMBL" id="KAF2143145.1"/>
    </source>
</evidence>
<dbReference type="GeneID" id="54302992"/>
<dbReference type="AlphaFoldDB" id="A0A6A6BIJ8"/>
<feature type="region of interest" description="Disordered" evidence="2">
    <location>
        <begin position="162"/>
        <end position="202"/>
    </location>
</feature>
<evidence type="ECO:0000256" key="2">
    <source>
        <dbReference type="SAM" id="MobiDB-lite"/>
    </source>
</evidence>
<name>A0A6A6BIJ8_9PEZI</name>
<gene>
    <name evidence="3" type="ORF">K452DRAFT_346886</name>
</gene>
<feature type="compositionally biased region" description="Polar residues" evidence="2">
    <location>
        <begin position="162"/>
        <end position="172"/>
    </location>
</feature>
<keyword evidence="4" id="KW-1185">Reference proteome</keyword>